<dbReference type="InterPro" id="IPR013823">
    <property type="entry name" value="Ribosomal_bL12_C"/>
</dbReference>
<dbReference type="HAMAP" id="MF_00368">
    <property type="entry name" value="Ribosomal_bL12"/>
    <property type="match status" value="1"/>
</dbReference>
<organism evidence="7 8">
    <name type="scientific">Plasmodium vivax North Korean</name>
    <dbReference type="NCBI Taxonomy" id="1035514"/>
    <lineage>
        <taxon>Eukaryota</taxon>
        <taxon>Sar</taxon>
        <taxon>Alveolata</taxon>
        <taxon>Apicomplexa</taxon>
        <taxon>Aconoidasida</taxon>
        <taxon>Haemosporida</taxon>
        <taxon>Plasmodiidae</taxon>
        <taxon>Plasmodium</taxon>
        <taxon>Plasmodium (Plasmodium)</taxon>
    </lineage>
</organism>
<dbReference type="InterPro" id="IPR014719">
    <property type="entry name" value="Ribosomal_bL12_C/ClpS-like"/>
</dbReference>
<sequence>MTSRDIIESIKKYTVMELNELVRELEKEFNVSAASFAPSGGPKEGSSEESDNQESVNKDLHLMSAGSNKIGVIKLVRELTSLGLMDAKKIVDGAPALVKADIPASQFEELKVKFESIGATVEFKVPK</sequence>
<dbReference type="InterPro" id="IPR000206">
    <property type="entry name" value="Ribosomal_bL12"/>
</dbReference>
<dbReference type="Gene3D" id="3.30.1390.10">
    <property type="match status" value="1"/>
</dbReference>
<dbReference type="SUPFAM" id="SSF54736">
    <property type="entry name" value="ClpS-like"/>
    <property type="match status" value="1"/>
</dbReference>
<dbReference type="SUPFAM" id="SSF48300">
    <property type="entry name" value="Ribosomal protein L7/12, oligomerisation (N-terminal) domain"/>
    <property type="match status" value="1"/>
</dbReference>
<dbReference type="AlphaFoldDB" id="A0A0J9TLY7"/>
<name>A0A0J9TLY7_PLAVI</name>
<evidence type="ECO:0000313" key="7">
    <source>
        <dbReference type="EMBL" id="KMZ96324.1"/>
    </source>
</evidence>
<gene>
    <name evidence="7" type="ORF">PVNG_02462</name>
</gene>
<feature type="domain" description="Large ribosomal subunit protein bL12 C-terminal" evidence="5">
    <location>
        <begin position="59"/>
        <end position="124"/>
    </location>
</feature>
<keyword evidence="2 7" id="KW-0689">Ribosomal protein</keyword>
<dbReference type="InterPro" id="IPR008932">
    <property type="entry name" value="Ribosomal_bL12_oligo"/>
</dbReference>
<dbReference type="Proteomes" id="UP000053239">
    <property type="component" value="Unassembled WGS sequence"/>
</dbReference>
<evidence type="ECO:0000313" key="8">
    <source>
        <dbReference type="Proteomes" id="UP000053239"/>
    </source>
</evidence>
<evidence type="ECO:0000256" key="3">
    <source>
        <dbReference type="ARBA" id="ARBA00023274"/>
    </source>
</evidence>
<dbReference type="InterPro" id="IPR036235">
    <property type="entry name" value="Ribosomal_bL12_oligo_N_sf"/>
</dbReference>
<protein>
    <submittedName>
        <fullName evidence="7">50S ribosomal protein L7/L12</fullName>
    </submittedName>
</protein>
<dbReference type="NCBIfam" id="TIGR00855">
    <property type="entry name" value="L12"/>
    <property type="match status" value="1"/>
</dbReference>
<dbReference type="PANTHER" id="PTHR45987:SF4">
    <property type="entry name" value="LARGE RIBOSOMAL SUBUNIT PROTEIN BL12M"/>
    <property type="match status" value="1"/>
</dbReference>
<keyword evidence="3" id="KW-0687">Ribonucleoprotein</keyword>
<comment type="similarity">
    <text evidence="1">Belongs to the bacterial ribosomal protein bL12 family.</text>
</comment>
<dbReference type="GO" id="GO:0022625">
    <property type="term" value="C:cytosolic large ribosomal subunit"/>
    <property type="evidence" value="ECO:0007669"/>
    <property type="project" value="TreeGrafter"/>
</dbReference>
<evidence type="ECO:0000256" key="2">
    <source>
        <dbReference type="ARBA" id="ARBA00022980"/>
    </source>
</evidence>
<accession>A0A0J9TLY7</accession>
<dbReference type="Gene3D" id="1.20.5.710">
    <property type="entry name" value="Single helix bin"/>
    <property type="match status" value="1"/>
</dbReference>
<dbReference type="EMBL" id="KQ235637">
    <property type="protein sequence ID" value="KMZ96324.1"/>
    <property type="molecule type" value="Genomic_DNA"/>
</dbReference>
<dbReference type="GO" id="GO:0003729">
    <property type="term" value="F:mRNA binding"/>
    <property type="evidence" value="ECO:0007669"/>
    <property type="project" value="TreeGrafter"/>
</dbReference>
<evidence type="ECO:0000259" key="6">
    <source>
        <dbReference type="Pfam" id="PF16320"/>
    </source>
</evidence>
<dbReference type="Pfam" id="PF16320">
    <property type="entry name" value="Ribosomal_L12_N"/>
    <property type="match status" value="1"/>
</dbReference>
<feature type="region of interest" description="Disordered" evidence="4">
    <location>
        <begin position="35"/>
        <end position="59"/>
    </location>
</feature>
<feature type="domain" description="Large ribosomal subunit protein bL12 oligomerization" evidence="6">
    <location>
        <begin position="5"/>
        <end position="41"/>
    </location>
</feature>
<reference evidence="7 8" key="1">
    <citation type="submission" date="2011-09" db="EMBL/GenBank/DDBJ databases">
        <title>The Genome Sequence of Plasmodium vivax North Korean.</title>
        <authorList>
            <consortium name="The Broad Institute Genome Sequencing Platform"/>
            <consortium name="The Broad Institute Genome Sequencing Center for Infectious Disease"/>
            <person name="Neafsey D."/>
            <person name="Carlton J."/>
            <person name="Barnwell J."/>
            <person name="Collins W."/>
            <person name="Escalante A."/>
            <person name="Mullikin J."/>
            <person name="Saul A."/>
            <person name="Guigo R."/>
            <person name="Camara F."/>
            <person name="Young S.K."/>
            <person name="Zeng Q."/>
            <person name="Gargeya S."/>
            <person name="Fitzgerald M."/>
            <person name="Haas B."/>
            <person name="Abouelleil A."/>
            <person name="Alvarado L."/>
            <person name="Arachchi H.M."/>
            <person name="Berlin A."/>
            <person name="Brown A."/>
            <person name="Chapman S.B."/>
            <person name="Chen Z."/>
            <person name="Dunbar C."/>
            <person name="Freedman E."/>
            <person name="Gearin G."/>
            <person name="Gellesch M."/>
            <person name="Goldberg J."/>
            <person name="Griggs A."/>
            <person name="Gujja S."/>
            <person name="Heiman D."/>
            <person name="Howarth C."/>
            <person name="Larson L."/>
            <person name="Lui A."/>
            <person name="MacDonald P.J.P."/>
            <person name="Montmayeur A."/>
            <person name="Murphy C."/>
            <person name="Neiman D."/>
            <person name="Pearson M."/>
            <person name="Priest M."/>
            <person name="Roberts A."/>
            <person name="Saif S."/>
            <person name="Shea T."/>
            <person name="Shenoy N."/>
            <person name="Sisk P."/>
            <person name="Stolte C."/>
            <person name="Sykes S."/>
            <person name="Wortman J."/>
            <person name="Nusbaum C."/>
            <person name="Birren B."/>
        </authorList>
    </citation>
    <scope>NUCLEOTIDE SEQUENCE [LARGE SCALE GENOMIC DNA]</scope>
    <source>
        <strain evidence="7 8">North Korean</strain>
    </source>
</reference>
<evidence type="ECO:0000259" key="5">
    <source>
        <dbReference type="Pfam" id="PF00542"/>
    </source>
</evidence>
<dbReference type="GO" id="GO:0003735">
    <property type="term" value="F:structural constituent of ribosome"/>
    <property type="evidence" value="ECO:0007669"/>
    <property type="project" value="InterPro"/>
</dbReference>
<evidence type="ECO:0000256" key="1">
    <source>
        <dbReference type="ARBA" id="ARBA00007197"/>
    </source>
</evidence>
<dbReference type="Pfam" id="PF00542">
    <property type="entry name" value="Ribosomal_L12"/>
    <property type="match status" value="1"/>
</dbReference>
<evidence type="ECO:0000256" key="4">
    <source>
        <dbReference type="SAM" id="MobiDB-lite"/>
    </source>
</evidence>
<dbReference type="PANTHER" id="PTHR45987">
    <property type="entry name" value="39S RIBOSOMAL PROTEIN L12"/>
    <property type="match status" value="1"/>
</dbReference>
<dbReference type="GO" id="GO:0006412">
    <property type="term" value="P:translation"/>
    <property type="evidence" value="ECO:0007669"/>
    <property type="project" value="InterPro"/>
</dbReference>
<proteinExistence type="inferred from homology"/>